<dbReference type="PANTHER" id="PTHR11722:SF0">
    <property type="entry name" value="LARGE RIBOSOMAL SUBUNIT PROTEIN EL13"/>
    <property type="match status" value="1"/>
</dbReference>
<evidence type="ECO:0000313" key="4">
    <source>
        <dbReference type="EMBL" id="CBJ27745.1"/>
    </source>
</evidence>
<dbReference type="Pfam" id="PF01294">
    <property type="entry name" value="Ribosomal_L13e"/>
    <property type="match status" value="1"/>
</dbReference>
<evidence type="ECO:0000256" key="1">
    <source>
        <dbReference type="ARBA" id="ARBA00005640"/>
    </source>
</evidence>
<dbReference type="EMBL" id="FN649075">
    <property type="protein sequence ID" value="CBJ27745.1"/>
    <property type="molecule type" value="Genomic_DNA"/>
</dbReference>
<dbReference type="InterPro" id="IPR001380">
    <property type="entry name" value="Ribosomal_eL13"/>
</dbReference>
<dbReference type="HAMAP" id="MF_00499">
    <property type="entry name" value="Ribosomal_eL13"/>
    <property type="match status" value="1"/>
</dbReference>
<dbReference type="STRING" id="2880.D7G7K6"/>
<evidence type="ECO:0008006" key="6">
    <source>
        <dbReference type="Google" id="ProtNLM"/>
    </source>
</evidence>
<reference evidence="4 5" key="1">
    <citation type="journal article" date="2010" name="Nature">
        <title>The Ectocarpus genome and the independent evolution of multicellularity in brown algae.</title>
        <authorList>
            <person name="Cock J.M."/>
            <person name="Sterck L."/>
            <person name="Rouze P."/>
            <person name="Scornet D."/>
            <person name="Allen A.E."/>
            <person name="Amoutzias G."/>
            <person name="Anthouard V."/>
            <person name="Artiguenave F."/>
            <person name="Aury J.M."/>
            <person name="Badger J.H."/>
            <person name="Beszteri B."/>
            <person name="Billiau K."/>
            <person name="Bonnet E."/>
            <person name="Bothwell J.H."/>
            <person name="Bowler C."/>
            <person name="Boyen C."/>
            <person name="Brownlee C."/>
            <person name="Carrano C.J."/>
            <person name="Charrier B."/>
            <person name="Cho G.Y."/>
            <person name="Coelho S.M."/>
            <person name="Collen J."/>
            <person name="Corre E."/>
            <person name="Da Silva C."/>
            <person name="Delage L."/>
            <person name="Delaroque N."/>
            <person name="Dittami S.M."/>
            <person name="Doulbeau S."/>
            <person name="Elias M."/>
            <person name="Farnham G."/>
            <person name="Gachon C.M."/>
            <person name="Gschloessl B."/>
            <person name="Heesch S."/>
            <person name="Jabbari K."/>
            <person name="Jubin C."/>
            <person name="Kawai H."/>
            <person name="Kimura K."/>
            <person name="Kloareg B."/>
            <person name="Kupper F.C."/>
            <person name="Lang D."/>
            <person name="Le Bail A."/>
            <person name="Leblanc C."/>
            <person name="Lerouge P."/>
            <person name="Lohr M."/>
            <person name="Lopez P.J."/>
            <person name="Martens C."/>
            <person name="Maumus F."/>
            <person name="Michel G."/>
            <person name="Miranda-Saavedra D."/>
            <person name="Morales J."/>
            <person name="Moreau H."/>
            <person name="Motomura T."/>
            <person name="Nagasato C."/>
            <person name="Napoli C.A."/>
            <person name="Nelson D.R."/>
            <person name="Nyvall-Collen P."/>
            <person name="Peters A.F."/>
            <person name="Pommier C."/>
            <person name="Potin P."/>
            <person name="Poulain J."/>
            <person name="Quesneville H."/>
            <person name="Read B."/>
            <person name="Rensing S.A."/>
            <person name="Ritter A."/>
            <person name="Rousvoal S."/>
            <person name="Samanta M."/>
            <person name="Samson G."/>
            <person name="Schroeder D.C."/>
            <person name="Segurens B."/>
            <person name="Strittmatter M."/>
            <person name="Tonon T."/>
            <person name="Tregear J.W."/>
            <person name="Valentin K."/>
            <person name="von Dassow P."/>
            <person name="Yamagishi T."/>
            <person name="Van de Peer Y."/>
            <person name="Wincker P."/>
        </authorList>
    </citation>
    <scope>NUCLEOTIDE SEQUENCE [LARGE SCALE GENOMIC DNA]</scope>
    <source>
        <strain evidence="5">Ec32 / CCAP1310/4</strain>
    </source>
</reference>
<dbReference type="AlphaFoldDB" id="D7G7K6"/>
<dbReference type="GO" id="GO:0022625">
    <property type="term" value="C:cytosolic large ribosomal subunit"/>
    <property type="evidence" value="ECO:0007669"/>
    <property type="project" value="TreeGrafter"/>
</dbReference>
<dbReference type="FunCoup" id="D7G7K6">
    <property type="interactions" value="455"/>
</dbReference>
<dbReference type="OMA" id="MQGEYMP"/>
<keyword evidence="2" id="KW-0689">Ribosomal protein</keyword>
<evidence type="ECO:0000256" key="3">
    <source>
        <dbReference type="ARBA" id="ARBA00023274"/>
    </source>
</evidence>
<dbReference type="EMBL" id="FN649746">
    <property type="protein sequence ID" value="CBJ27745.1"/>
    <property type="molecule type" value="Genomic_DNA"/>
</dbReference>
<proteinExistence type="inferred from homology"/>
<keyword evidence="5" id="KW-1185">Reference proteome</keyword>
<keyword evidence="3" id="KW-0687">Ribonucleoprotein</keyword>
<dbReference type="PANTHER" id="PTHR11722">
    <property type="entry name" value="60S RIBOSOMAL PROTEIN L13"/>
    <property type="match status" value="1"/>
</dbReference>
<dbReference type="GO" id="GO:0003735">
    <property type="term" value="F:structural constituent of ribosome"/>
    <property type="evidence" value="ECO:0007669"/>
    <property type="project" value="InterPro"/>
</dbReference>
<name>D7G7K6_ECTSI</name>
<dbReference type="OrthoDB" id="10264538at2759"/>
<evidence type="ECO:0000313" key="5">
    <source>
        <dbReference type="Proteomes" id="UP000002630"/>
    </source>
</evidence>
<dbReference type="GO" id="GO:0003723">
    <property type="term" value="F:RNA binding"/>
    <property type="evidence" value="ECO:0007669"/>
    <property type="project" value="TreeGrafter"/>
</dbReference>
<dbReference type="eggNOG" id="KOG3295">
    <property type="taxonomic scope" value="Eukaryota"/>
</dbReference>
<protein>
    <recommendedName>
        <fullName evidence="6">60S ribosomal protein L13</fullName>
    </recommendedName>
</protein>
<organism evidence="4 5">
    <name type="scientific">Ectocarpus siliculosus</name>
    <name type="common">Brown alga</name>
    <name type="synonym">Conferva siliculosa</name>
    <dbReference type="NCBI Taxonomy" id="2880"/>
    <lineage>
        <taxon>Eukaryota</taxon>
        <taxon>Sar</taxon>
        <taxon>Stramenopiles</taxon>
        <taxon>Ochrophyta</taxon>
        <taxon>PX clade</taxon>
        <taxon>Phaeophyceae</taxon>
        <taxon>Ectocarpales</taxon>
        <taxon>Ectocarpaceae</taxon>
        <taxon>Ectocarpus</taxon>
    </lineage>
</organism>
<gene>
    <name evidence="4" type="ORF">Esi_0084_0036</name>
</gene>
<dbReference type="GO" id="GO:0006412">
    <property type="term" value="P:translation"/>
    <property type="evidence" value="ECO:0007669"/>
    <property type="project" value="InterPro"/>
</dbReference>
<comment type="similarity">
    <text evidence="1">Belongs to the eukaryotic ribosomal protein eL13 family.</text>
</comment>
<evidence type="ECO:0000256" key="2">
    <source>
        <dbReference type="ARBA" id="ARBA00022980"/>
    </source>
</evidence>
<dbReference type="InParanoid" id="D7G7K6"/>
<sequence length="204" mass="23276">MVKHNNVVPNGHFHKKWQRRVRTWFDQPAKKKARRQARQEKAAKMAPRPTQLLRPAVHCPTIKYNSKVRLGRGFNVEELKEAGISKKTALTIGIAVDHRRTNKSEESFAANVARLKEYRANLIIFPRGSKHLPKKGDSSLEEQKAATQVTGVTMPLVKADKPVEFLPVTAEMTATSLHSERRVARNEFKLAGIRIRQKEEKTKK</sequence>
<dbReference type="Proteomes" id="UP000002630">
    <property type="component" value="Linkage Group LG21"/>
</dbReference>
<accession>D7G7K6</accession>